<feature type="region of interest" description="RNA binding" evidence="7">
    <location>
        <begin position="249"/>
        <end position="255"/>
    </location>
</feature>
<dbReference type="Proteomes" id="UP000310636">
    <property type="component" value="Unassembled WGS sequence"/>
</dbReference>
<dbReference type="EC" id="2.4.2.29" evidence="7"/>
<keyword evidence="3 7" id="KW-0819">tRNA processing</keyword>
<dbReference type="UniPathway" id="UPA00392"/>
<feature type="binding site" evidence="7">
    <location>
        <position position="337"/>
    </location>
    <ligand>
        <name>Zn(2+)</name>
        <dbReference type="ChEBI" id="CHEBI:29105"/>
    </ligand>
</feature>
<keyword evidence="7" id="KW-0479">Metal-binding</keyword>
<keyword evidence="4 7" id="KW-0671">Queuosine biosynthesis</keyword>
<evidence type="ECO:0000313" key="9">
    <source>
        <dbReference type="EMBL" id="THF83824.1"/>
    </source>
</evidence>
<feature type="binding site" evidence="7">
    <location>
        <position position="306"/>
    </location>
    <ligand>
        <name>Zn(2+)</name>
        <dbReference type="ChEBI" id="CHEBI:29105"/>
    </ligand>
</feature>
<evidence type="ECO:0000256" key="5">
    <source>
        <dbReference type="ARBA" id="ARBA00022833"/>
    </source>
</evidence>
<dbReference type="GO" id="GO:0005829">
    <property type="term" value="C:cytosol"/>
    <property type="evidence" value="ECO:0007669"/>
    <property type="project" value="TreeGrafter"/>
</dbReference>
<keyword evidence="10" id="KW-1185">Reference proteome</keyword>
<dbReference type="NCBIfam" id="TIGR00449">
    <property type="entry name" value="tgt_general"/>
    <property type="match status" value="1"/>
</dbReference>
<dbReference type="SUPFAM" id="SSF51713">
    <property type="entry name" value="tRNA-guanine transglycosylase"/>
    <property type="match status" value="1"/>
</dbReference>
<feature type="binding site" evidence="7">
    <location>
        <position position="218"/>
    </location>
    <ligand>
        <name>substrate</name>
    </ligand>
</feature>
<dbReference type="AlphaFoldDB" id="A0A4S4C855"/>
<dbReference type="Pfam" id="PF01702">
    <property type="entry name" value="TGT"/>
    <property type="match status" value="1"/>
</dbReference>
<dbReference type="FunFam" id="3.20.20.105:FF:000001">
    <property type="entry name" value="Queuine tRNA-ribosyltransferase"/>
    <property type="match status" value="1"/>
</dbReference>
<proteinExistence type="inferred from homology"/>
<comment type="cofactor">
    <cofactor evidence="7">
        <name>Zn(2+)</name>
        <dbReference type="ChEBI" id="CHEBI:29105"/>
    </cofactor>
    <text evidence="7">Binds 1 zinc ion per subunit.</text>
</comment>
<dbReference type="InterPro" id="IPR050076">
    <property type="entry name" value="ArchSynthase1/Queuine_TRR"/>
</dbReference>
<evidence type="ECO:0000256" key="6">
    <source>
        <dbReference type="ARBA" id="ARBA00050112"/>
    </source>
</evidence>
<dbReference type="GO" id="GO:0008479">
    <property type="term" value="F:tRNA-guanosine(34) queuine transglycosylase activity"/>
    <property type="evidence" value="ECO:0007669"/>
    <property type="project" value="UniProtKB-UniRule"/>
</dbReference>
<feature type="region of interest" description="RNA binding; important for wobble base 34 recognition" evidence="7">
    <location>
        <begin position="273"/>
        <end position="277"/>
    </location>
</feature>
<dbReference type="InterPro" id="IPR036511">
    <property type="entry name" value="TGT-like_sf"/>
</dbReference>
<accession>A0A4S4C855</accession>
<evidence type="ECO:0000313" key="10">
    <source>
        <dbReference type="Proteomes" id="UP000310636"/>
    </source>
</evidence>
<comment type="subunit">
    <text evidence="7">Homodimer. Within each dimer, one monomer is responsible for RNA recognition and catalysis, while the other monomer binds to the replacement base PreQ1.</text>
</comment>
<keyword evidence="1 7" id="KW-0328">Glycosyltransferase</keyword>
<evidence type="ECO:0000256" key="4">
    <source>
        <dbReference type="ARBA" id="ARBA00022785"/>
    </source>
</evidence>
<dbReference type="OrthoDB" id="9805417at2"/>
<feature type="binding site" evidence="7">
    <location>
        <position position="308"/>
    </location>
    <ligand>
        <name>Zn(2+)</name>
        <dbReference type="ChEBI" id="CHEBI:29105"/>
    </ligand>
</feature>
<dbReference type="InterPro" id="IPR004803">
    <property type="entry name" value="TGT"/>
</dbReference>
<dbReference type="PANTHER" id="PTHR46499">
    <property type="entry name" value="QUEUINE TRNA-RIBOSYLTRANSFERASE"/>
    <property type="match status" value="1"/>
</dbReference>
<feature type="active site" description="Proton acceptor" evidence="7">
    <location>
        <position position="94"/>
    </location>
</feature>
<feature type="active site" description="Nucleophile" evidence="7">
    <location>
        <position position="268"/>
    </location>
</feature>
<evidence type="ECO:0000256" key="2">
    <source>
        <dbReference type="ARBA" id="ARBA00022679"/>
    </source>
</evidence>
<dbReference type="InterPro" id="IPR002616">
    <property type="entry name" value="tRNA_ribo_trans-like"/>
</dbReference>
<sequence length="378" mass="42744">MSAIRYELIKTCAQTGARLGRVHTPHGVIETPTFMPVGTQATVKGISPEELKELNAHIILSNTYHLFLRPGHELVREAGGLHKMMNWDRSILTDSGGFQVFSLSENRKITEEGVHFRSHLNGDKLFLSPEVAMDVQNSLGSDIMMAFDECPPYPATYEYVKQSTERTSRWAERCLKAHRRPHDQGLFGIVQGGMHADLRKMSALDLTSLDFPGYAMGGLSVGEPKHLMYEMLEETVPLLPSNKPRYLMGVGSPDCLVEGSMRGIDMFDCVLPTRIARNGTAMTSQGRLVVKNAKYVSDFSPLDPECSCYACRNYSRAYIRHLIRADEMFGLRLTTIHNLHFLVHLMEQVREAIRQDRLQDFRDEFFEKYGMASNESGF</sequence>
<dbReference type="RefSeq" id="WP_136368452.1">
    <property type="nucleotide sequence ID" value="NZ_SSOB01000003.1"/>
</dbReference>
<feature type="binding site" evidence="7">
    <location>
        <position position="191"/>
    </location>
    <ligand>
        <name>substrate</name>
    </ligand>
</feature>
<protein>
    <recommendedName>
        <fullName evidence="7">Queuine tRNA-ribosyltransferase</fullName>
        <ecNumber evidence="7">2.4.2.29</ecNumber>
    </recommendedName>
    <alternativeName>
        <fullName evidence="7">Guanine insertion enzyme</fullName>
    </alternativeName>
    <alternativeName>
        <fullName evidence="7">tRNA-guanine transglycosylase</fullName>
    </alternativeName>
</protein>
<comment type="pathway">
    <text evidence="7">tRNA modification; tRNA-queuosine biosynthesis.</text>
</comment>
<keyword evidence="5 7" id="KW-0862">Zinc</keyword>
<feature type="binding site" evidence="7">
    <location>
        <position position="148"/>
    </location>
    <ligand>
        <name>substrate</name>
    </ligand>
</feature>
<name>A0A4S4C855_9BACL</name>
<keyword evidence="2 7" id="KW-0808">Transferase</keyword>
<feature type="binding site" evidence="7">
    <location>
        <begin position="94"/>
        <end position="98"/>
    </location>
    <ligand>
        <name>substrate</name>
    </ligand>
</feature>
<comment type="caution">
    <text evidence="9">The sequence shown here is derived from an EMBL/GenBank/DDBJ whole genome shotgun (WGS) entry which is preliminary data.</text>
</comment>
<gene>
    <name evidence="7 9" type="primary">tgt</name>
    <name evidence="9" type="ORF">E6C55_03850</name>
</gene>
<comment type="catalytic activity">
    <reaction evidence="6 7">
        <text>7-aminomethyl-7-carbaguanine + guanosine(34) in tRNA = 7-aminomethyl-7-carbaguanosine(34) in tRNA + guanine</text>
        <dbReference type="Rhea" id="RHEA:24104"/>
        <dbReference type="Rhea" id="RHEA-COMP:10341"/>
        <dbReference type="Rhea" id="RHEA-COMP:10342"/>
        <dbReference type="ChEBI" id="CHEBI:16235"/>
        <dbReference type="ChEBI" id="CHEBI:58703"/>
        <dbReference type="ChEBI" id="CHEBI:74269"/>
        <dbReference type="ChEBI" id="CHEBI:82833"/>
        <dbReference type="EC" id="2.4.2.29"/>
    </reaction>
</comment>
<feature type="domain" description="tRNA-guanine(15) transglycosylase-like" evidence="8">
    <location>
        <begin position="15"/>
        <end position="369"/>
    </location>
</feature>
<dbReference type="EMBL" id="SSOB01000003">
    <property type="protein sequence ID" value="THF83824.1"/>
    <property type="molecule type" value="Genomic_DNA"/>
</dbReference>
<organism evidence="9 10">
    <name type="scientific">Cohnella fermenti</name>
    <dbReference type="NCBI Taxonomy" id="2565925"/>
    <lineage>
        <taxon>Bacteria</taxon>
        <taxon>Bacillati</taxon>
        <taxon>Bacillota</taxon>
        <taxon>Bacilli</taxon>
        <taxon>Bacillales</taxon>
        <taxon>Paenibacillaceae</taxon>
        <taxon>Cohnella</taxon>
    </lineage>
</organism>
<reference evidence="9 10" key="1">
    <citation type="submission" date="2019-04" db="EMBL/GenBank/DDBJ databases">
        <title>Cohnella sp. nov. isolated from preserved vegetables.</title>
        <authorList>
            <person name="Lin S.-Y."/>
            <person name="Hung M.-H."/>
            <person name="Young C.-C."/>
        </authorList>
    </citation>
    <scope>NUCLEOTIDE SEQUENCE [LARGE SCALE GENOMIC DNA]</scope>
    <source>
        <strain evidence="9 10">CC-MHH1044</strain>
    </source>
</reference>
<dbReference type="PANTHER" id="PTHR46499:SF1">
    <property type="entry name" value="QUEUINE TRNA-RIBOSYLTRANSFERASE"/>
    <property type="match status" value="1"/>
</dbReference>
<comment type="function">
    <text evidence="7">Catalyzes the base-exchange of a guanine (G) residue with the queuine precursor 7-aminomethyl-7-deazaguanine (PreQ1) at position 34 (anticodon wobble position) in tRNAs with GU(N) anticodons (tRNA-Asp, -Asn, -His and -Tyr). Catalysis occurs through a double-displacement mechanism. The nucleophile active site attacks the C1' of nucleotide 34 to detach the guanine base from the RNA, forming a covalent enzyme-RNA intermediate. The proton acceptor active site deprotonates the incoming PreQ1, allowing a nucleophilic attack on the C1' of the ribose to form the product. After dissociation, two additional enzymatic reactions on the tRNA convert PreQ1 to queuine (Q), resulting in the hypermodified nucleoside queuosine (7-(((4,5-cis-dihydroxy-2-cyclopenten-1-yl)amino)methyl)-7-deazaguanosine).</text>
</comment>
<dbReference type="HAMAP" id="MF_00168">
    <property type="entry name" value="Q_tRNA_Tgt"/>
    <property type="match status" value="1"/>
</dbReference>
<dbReference type="GO" id="GO:0046872">
    <property type="term" value="F:metal ion binding"/>
    <property type="evidence" value="ECO:0007669"/>
    <property type="project" value="UniProtKB-KW"/>
</dbReference>
<dbReference type="GO" id="GO:0008616">
    <property type="term" value="P:tRNA queuosine(34) biosynthetic process"/>
    <property type="evidence" value="ECO:0007669"/>
    <property type="project" value="UniProtKB-UniRule"/>
</dbReference>
<evidence type="ECO:0000259" key="8">
    <source>
        <dbReference type="Pfam" id="PF01702"/>
    </source>
</evidence>
<evidence type="ECO:0000256" key="7">
    <source>
        <dbReference type="HAMAP-Rule" id="MF_00168"/>
    </source>
</evidence>
<comment type="similarity">
    <text evidence="7">Belongs to the queuine tRNA-ribosyltransferase family.</text>
</comment>
<dbReference type="NCBIfam" id="TIGR00430">
    <property type="entry name" value="Q_tRNA_tgt"/>
    <property type="match status" value="1"/>
</dbReference>
<evidence type="ECO:0000256" key="1">
    <source>
        <dbReference type="ARBA" id="ARBA00022676"/>
    </source>
</evidence>
<dbReference type="Gene3D" id="3.20.20.105">
    <property type="entry name" value="Queuine tRNA-ribosyltransferase-like"/>
    <property type="match status" value="1"/>
</dbReference>
<evidence type="ECO:0000256" key="3">
    <source>
        <dbReference type="ARBA" id="ARBA00022694"/>
    </source>
</evidence>
<feature type="binding site" evidence="7">
    <location>
        <position position="311"/>
    </location>
    <ligand>
        <name>Zn(2+)</name>
        <dbReference type="ChEBI" id="CHEBI:29105"/>
    </ligand>
</feature>